<dbReference type="EMBL" id="JBHSIU010000121">
    <property type="protein sequence ID" value="MFC5007354.1"/>
    <property type="molecule type" value="Genomic_DNA"/>
</dbReference>
<protein>
    <submittedName>
        <fullName evidence="2">NAD-dependent epimerase/dehydratase family protein</fullName>
    </submittedName>
</protein>
<dbReference type="PANTHER" id="PTHR43245">
    <property type="entry name" value="BIFUNCTIONAL POLYMYXIN RESISTANCE PROTEIN ARNA"/>
    <property type="match status" value="1"/>
</dbReference>
<comment type="caution">
    <text evidence="2">The sequence shown here is derived from an EMBL/GenBank/DDBJ whole genome shotgun (WGS) entry which is preliminary data.</text>
</comment>
<proteinExistence type="predicted"/>
<dbReference type="InterPro" id="IPR001509">
    <property type="entry name" value="Epimerase_deHydtase"/>
</dbReference>
<dbReference type="Gene3D" id="3.40.50.720">
    <property type="entry name" value="NAD(P)-binding Rossmann-like Domain"/>
    <property type="match status" value="1"/>
</dbReference>
<dbReference type="Proteomes" id="UP001595912">
    <property type="component" value="Unassembled WGS sequence"/>
</dbReference>
<dbReference type="SUPFAM" id="SSF51735">
    <property type="entry name" value="NAD(P)-binding Rossmann-fold domains"/>
    <property type="match status" value="1"/>
</dbReference>
<accession>A0ABV9WG48</accession>
<organism evidence="2 3">
    <name type="scientific">Dactylosporangium cerinum</name>
    <dbReference type="NCBI Taxonomy" id="1434730"/>
    <lineage>
        <taxon>Bacteria</taxon>
        <taxon>Bacillati</taxon>
        <taxon>Actinomycetota</taxon>
        <taxon>Actinomycetes</taxon>
        <taxon>Micromonosporales</taxon>
        <taxon>Micromonosporaceae</taxon>
        <taxon>Dactylosporangium</taxon>
    </lineage>
</organism>
<sequence>MKVLVIGGSRYFGRRLVQRLHADGNDVTVLNRGSSRPPDGVRHLVADRDDGAALRGALRGREFDVVFDQVCYTPVQAETTRRAVAGRVGRYVLTSTVEVYFPLTGAAPASIAEGRFDPSAWPVDLAAGTWEYGEGKRQAEAVFSREPDLDAVILRTAHVLGGGAADFTGRLAHYVTRIRAGEPVVVHERPTPASFIRDAEMVEVLLWAAGATVTGPVNAASTGALDVLELCEAIGVRVGRAPRFQTGAEASPYSFEGSRPMDTGRAERHGFRFSPVAQWLPDVIDEVG</sequence>
<dbReference type="PANTHER" id="PTHR43245:SF13">
    <property type="entry name" value="UDP-D-APIOSE_UDP-D-XYLOSE SYNTHASE 2"/>
    <property type="match status" value="1"/>
</dbReference>
<dbReference type="RefSeq" id="WP_380127999.1">
    <property type="nucleotide sequence ID" value="NZ_JBHSIU010000121.1"/>
</dbReference>
<dbReference type="InterPro" id="IPR050177">
    <property type="entry name" value="Lipid_A_modif_metabolic_enz"/>
</dbReference>
<dbReference type="InterPro" id="IPR036291">
    <property type="entry name" value="NAD(P)-bd_dom_sf"/>
</dbReference>
<keyword evidence="3" id="KW-1185">Reference proteome</keyword>
<evidence type="ECO:0000259" key="1">
    <source>
        <dbReference type="Pfam" id="PF01370"/>
    </source>
</evidence>
<evidence type="ECO:0000313" key="3">
    <source>
        <dbReference type="Proteomes" id="UP001595912"/>
    </source>
</evidence>
<name>A0ABV9WG48_9ACTN</name>
<gene>
    <name evidence="2" type="ORF">ACFPIJ_57285</name>
</gene>
<reference evidence="3" key="1">
    <citation type="journal article" date="2019" name="Int. J. Syst. Evol. Microbiol.">
        <title>The Global Catalogue of Microorganisms (GCM) 10K type strain sequencing project: providing services to taxonomists for standard genome sequencing and annotation.</title>
        <authorList>
            <consortium name="The Broad Institute Genomics Platform"/>
            <consortium name="The Broad Institute Genome Sequencing Center for Infectious Disease"/>
            <person name="Wu L."/>
            <person name="Ma J."/>
        </authorList>
    </citation>
    <scope>NUCLEOTIDE SEQUENCE [LARGE SCALE GENOMIC DNA]</scope>
    <source>
        <strain evidence="3">CGMCC 4.7152</strain>
    </source>
</reference>
<dbReference type="Pfam" id="PF01370">
    <property type="entry name" value="Epimerase"/>
    <property type="match status" value="1"/>
</dbReference>
<evidence type="ECO:0000313" key="2">
    <source>
        <dbReference type="EMBL" id="MFC5007354.1"/>
    </source>
</evidence>
<feature type="domain" description="NAD-dependent epimerase/dehydratase" evidence="1">
    <location>
        <begin position="3"/>
        <end position="188"/>
    </location>
</feature>